<evidence type="ECO:0000259" key="4">
    <source>
        <dbReference type="Pfam" id="PF01765"/>
    </source>
</evidence>
<evidence type="ECO:0000256" key="3">
    <source>
        <dbReference type="ARBA" id="ARBA00024909"/>
    </source>
</evidence>
<evidence type="ECO:0000313" key="5">
    <source>
        <dbReference type="EMBL" id="GJJ10494.1"/>
    </source>
</evidence>
<proteinExistence type="inferred from homology"/>
<dbReference type="GO" id="GO:0005739">
    <property type="term" value="C:mitochondrion"/>
    <property type="evidence" value="ECO:0007669"/>
    <property type="project" value="TreeGrafter"/>
</dbReference>
<dbReference type="SUPFAM" id="SSF55194">
    <property type="entry name" value="Ribosome recycling factor, RRF"/>
    <property type="match status" value="1"/>
</dbReference>
<dbReference type="GO" id="GO:0006412">
    <property type="term" value="P:translation"/>
    <property type="evidence" value="ECO:0007669"/>
    <property type="project" value="UniProtKB-KW"/>
</dbReference>
<reference evidence="5" key="1">
    <citation type="submission" date="2021-10" db="EMBL/GenBank/DDBJ databases">
        <title>De novo Genome Assembly of Clathrus columnatus (Basidiomycota, Fungi) Using Illumina and Nanopore Sequence Data.</title>
        <authorList>
            <person name="Ogiso-Tanaka E."/>
            <person name="Itagaki H."/>
            <person name="Hosoya T."/>
            <person name="Hosaka K."/>
        </authorList>
    </citation>
    <scope>NUCLEOTIDE SEQUENCE</scope>
    <source>
        <strain evidence="5">MO-923</strain>
    </source>
</reference>
<gene>
    <name evidence="5" type="ORF">Clacol_004720</name>
</gene>
<dbReference type="GO" id="GO:0043023">
    <property type="term" value="F:ribosomal large subunit binding"/>
    <property type="evidence" value="ECO:0007669"/>
    <property type="project" value="TreeGrafter"/>
</dbReference>
<dbReference type="InterPro" id="IPR023584">
    <property type="entry name" value="Ribosome_recyc_fac_dom"/>
</dbReference>
<keyword evidence="6" id="KW-1185">Reference proteome</keyword>
<evidence type="ECO:0000256" key="1">
    <source>
        <dbReference type="ARBA" id="ARBA00005912"/>
    </source>
</evidence>
<accession>A0AAV5ACQ4</accession>
<evidence type="ECO:0000256" key="2">
    <source>
        <dbReference type="ARBA" id="ARBA00022917"/>
    </source>
</evidence>
<dbReference type="Proteomes" id="UP001050691">
    <property type="component" value="Unassembled WGS sequence"/>
</dbReference>
<comment type="caution">
    <text evidence="5">The sequence shown here is derived from an EMBL/GenBank/DDBJ whole genome shotgun (WGS) entry which is preliminary data.</text>
</comment>
<dbReference type="PANTHER" id="PTHR20982:SF3">
    <property type="entry name" value="MITOCHONDRIAL RIBOSOME RECYCLING FACTOR PSEUDO 1"/>
    <property type="match status" value="1"/>
</dbReference>
<dbReference type="AlphaFoldDB" id="A0AAV5ACQ4"/>
<keyword evidence="2" id="KW-0648">Protein biosynthesis</keyword>
<dbReference type="InterPro" id="IPR002661">
    <property type="entry name" value="Ribosome_recyc_fac"/>
</dbReference>
<protein>
    <recommendedName>
        <fullName evidence="4">Ribosome recycling factor domain-containing protein</fullName>
    </recommendedName>
</protein>
<comment type="function">
    <text evidence="3">Necessary for protein synthesis in mitochondria. Functions as a ribosome recycling factor in mitochondria.</text>
</comment>
<organism evidence="5 6">
    <name type="scientific">Clathrus columnatus</name>
    <dbReference type="NCBI Taxonomy" id="1419009"/>
    <lineage>
        <taxon>Eukaryota</taxon>
        <taxon>Fungi</taxon>
        <taxon>Dikarya</taxon>
        <taxon>Basidiomycota</taxon>
        <taxon>Agaricomycotina</taxon>
        <taxon>Agaricomycetes</taxon>
        <taxon>Phallomycetidae</taxon>
        <taxon>Phallales</taxon>
        <taxon>Clathraceae</taxon>
        <taxon>Clathrus</taxon>
    </lineage>
</organism>
<comment type="similarity">
    <text evidence="1">Belongs to the RRF family.</text>
</comment>
<dbReference type="PANTHER" id="PTHR20982">
    <property type="entry name" value="RIBOSOME RECYCLING FACTOR"/>
    <property type="match status" value="1"/>
</dbReference>
<feature type="domain" description="Ribosome recycling factor" evidence="4">
    <location>
        <begin position="98"/>
        <end position="251"/>
    </location>
</feature>
<dbReference type="EMBL" id="BPWL01000005">
    <property type="protein sequence ID" value="GJJ10494.1"/>
    <property type="molecule type" value="Genomic_DNA"/>
</dbReference>
<sequence length="254" mass="28728">MLSPSSAAARLIISRTLSGYKNVLFQRKSIVLTRYYASNKPNSKGSHSTTTKNLIPASQRAFLDETIQSEYDKTSEKMTFTVEWVRKEVAGFIARGVGHVSPAILDPVRVVLQDENSRETKTTREVRLNDIATIGIREGNNIFLTLHNDDYFKPVEKAIYAAKIPSVVPQKVDPRTIRIVIPRPTMEARTALLQVASKTCEEARVQLRKAKDTIIRQHKWKPKSSETEQFQKLCDTKIKQVDGILAKAKQEFSN</sequence>
<evidence type="ECO:0000313" key="6">
    <source>
        <dbReference type="Proteomes" id="UP001050691"/>
    </source>
</evidence>
<dbReference type="Gene3D" id="3.30.1360.40">
    <property type="match status" value="1"/>
</dbReference>
<name>A0AAV5ACQ4_9AGAM</name>
<dbReference type="InterPro" id="IPR036191">
    <property type="entry name" value="RRF_sf"/>
</dbReference>
<dbReference type="Pfam" id="PF01765">
    <property type="entry name" value="RRF"/>
    <property type="match status" value="1"/>
</dbReference>
<dbReference type="Gene3D" id="1.10.132.20">
    <property type="entry name" value="Ribosome-recycling factor"/>
    <property type="match status" value="1"/>
</dbReference>